<dbReference type="Gene3D" id="1.25.40.10">
    <property type="entry name" value="Tetratricopeptide repeat domain"/>
    <property type="match status" value="1"/>
</dbReference>
<dbReference type="Proteomes" id="UP001204439">
    <property type="component" value="Unassembled WGS sequence"/>
</dbReference>
<proteinExistence type="predicted"/>
<evidence type="ECO:0000313" key="1">
    <source>
        <dbReference type="EMBL" id="MDW8548059.1"/>
    </source>
</evidence>
<keyword evidence="2" id="KW-1185">Reference proteome</keyword>
<dbReference type="InterPro" id="IPR011990">
    <property type="entry name" value="TPR-like_helical_dom_sf"/>
</dbReference>
<protein>
    <submittedName>
        <fullName evidence="1">Tetratricopeptide repeat protein</fullName>
    </submittedName>
</protein>
<reference evidence="1 2" key="1">
    <citation type="submission" date="2023-11" db="EMBL/GenBank/DDBJ databases">
        <title>First isolation, identification, and characterization of non-pathogenic Epilithonimonas ginsengisoli isolated from diseased farmed rainbow trout (Oncorhynchus mykiss) in Chile.</title>
        <authorList>
            <person name="Miranda C.D."/>
            <person name="Irgang R."/>
            <person name="Concha C."/>
            <person name="Rojas R."/>
            <person name="Avendano R."/>
        </authorList>
    </citation>
    <scope>NUCLEOTIDE SEQUENCE [LARGE SCALE GENOMIC DNA]</scope>
    <source>
        <strain evidence="1 2">FP99</strain>
    </source>
</reference>
<dbReference type="SUPFAM" id="SSF48452">
    <property type="entry name" value="TPR-like"/>
    <property type="match status" value="1"/>
</dbReference>
<dbReference type="Pfam" id="PF13424">
    <property type="entry name" value="TPR_12"/>
    <property type="match status" value="1"/>
</dbReference>
<evidence type="ECO:0000313" key="2">
    <source>
        <dbReference type="Proteomes" id="UP001204439"/>
    </source>
</evidence>
<comment type="caution">
    <text evidence="1">The sequence shown here is derived from an EMBL/GenBank/DDBJ whole genome shotgun (WGS) entry which is preliminary data.</text>
</comment>
<dbReference type="RefSeq" id="WP_063971661.1">
    <property type="nucleotide sequence ID" value="NZ_JAMXLT020000005.1"/>
</dbReference>
<organism evidence="1 2">
    <name type="scientific">Epilithonimonas ginsengisoli</name>
    <dbReference type="NCBI Taxonomy" id="1245592"/>
    <lineage>
        <taxon>Bacteria</taxon>
        <taxon>Pseudomonadati</taxon>
        <taxon>Bacteroidota</taxon>
        <taxon>Flavobacteriia</taxon>
        <taxon>Flavobacteriales</taxon>
        <taxon>Weeksellaceae</taxon>
        <taxon>Chryseobacterium group</taxon>
        <taxon>Epilithonimonas</taxon>
    </lineage>
</organism>
<gene>
    <name evidence="1" type="ORF">NG800_003985</name>
</gene>
<dbReference type="EMBL" id="JAMXLT020000005">
    <property type="protein sequence ID" value="MDW8548059.1"/>
    <property type="molecule type" value="Genomic_DNA"/>
</dbReference>
<sequence>MKFLLSFLILLSGLQNDTSKKRCDELISKGIDALYQKNHTKSLELFTEARSLSEQNDWYLQQFIATNCIGLNYYQMLDYSEALDYYLEAYTIALKHLNKDREMTVLNNIALVYLRQGKYKESEKHQKRAYDLAISNKDTIGIALYAGNLADLTIRPKNWTKPLIIFPLPGRSQKWISRERLTLRKPKMQWSEKTIKRHSRFSIP</sequence>
<accession>A0ABU4JEF6</accession>
<name>A0ABU4JEF6_9FLAO</name>
<dbReference type="InterPro" id="IPR019734">
    <property type="entry name" value="TPR_rpt"/>
</dbReference>
<dbReference type="SMART" id="SM00028">
    <property type="entry name" value="TPR"/>
    <property type="match status" value="3"/>
</dbReference>